<dbReference type="EMBL" id="KZ992562">
    <property type="protein sequence ID" value="RKP08876.1"/>
    <property type="molecule type" value="Genomic_DNA"/>
</dbReference>
<feature type="region of interest" description="Disordered" evidence="3">
    <location>
        <begin position="1"/>
        <end position="20"/>
    </location>
</feature>
<comment type="function">
    <text evidence="2">Regulator of type 1 phosphatases which maintains protein phosphatase activity under strict control.</text>
</comment>
<accession>A0A4P9XRZ9</accession>
<evidence type="ECO:0000256" key="3">
    <source>
        <dbReference type="SAM" id="MobiDB-lite"/>
    </source>
</evidence>
<keyword evidence="5" id="KW-1185">Reference proteome</keyword>
<proteinExistence type="inferred from homology"/>
<keyword evidence="2" id="KW-0539">Nucleus</keyword>
<dbReference type="OrthoDB" id="307488at2759"/>
<organism evidence="4 5">
    <name type="scientific">Thamnocephalis sphaerospora</name>
    <dbReference type="NCBI Taxonomy" id="78915"/>
    <lineage>
        <taxon>Eukaryota</taxon>
        <taxon>Fungi</taxon>
        <taxon>Fungi incertae sedis</taxon>
        <taxon>Zoopagomycota</taxon>
        <taxon>Zoopagomycotina</taxon>
        <taxon>Zoopagomycetes</taxon>
        <taxon>Zoopagales</taxon>
        <taxon>Sigmoideomycetaceae</taxon>
        <taxon>Thamnocephalis</taxon>
    </lineage>
</organism>
<evidence type="ECO:0000313" key="4">
    <source>
        <dbReference type="EMBL" id="RKP08876.1"/>
    </source>
</evidence>
<dbReference type="GO" id="GO:0008157">
    <property type="term" value="F:protein phosphatase 1 binding"/>
    <property type="evidence" value="ECO:0007669"/>
    <property type="project" value="TreeGrafter"/>
</dbReference>
<dbReference type="InterPro" id="IPR011107">
    <property type="entry name" value="PPI_Ypi1"/>
</dbReference>
<dbReference type="PANTHER" id="PTHR20835">
    <property type="entry name" value="E3 UBIQUITIN-PROTEIN LIGASE PPP1R11-RELATED"/>
    <property type="match status" value="1"/>
</dbReference>
<comment type="subcellular location">
    <subcellularLocation>
        <location evidence="2">Nucleus</location>
    </subcellularLocation>
</comment>
<evidence type="ECO:0000313" key="5">
    <source>
        <dbReference type="Proteomes" id="UP000271241"/>
    </source>
</evidence>
<feature type="compositionally biased region" description="Low complexity" evidence="3">
    <location>
        <begin position="93"/>
        <end position="107"/>
    </location>
</feature>
<comment type="similarity">
    <text evidence="1 2">Belongs to the YPI1 family.</text>
</comment>
<dbReference type="Proteomes" id="UP000271241">
    <property type="component" value="Unassembled WGS sequence"/>
</dbReference>
<dbReference type="Pfam" id="PF07491">
    <property type="entry name" value="PPI_Ypi1"/>
    <property type="match status" value="1"/>
</dbReference>
<name>A0A4P9XRZ9_9FUNG</name>
<dbReference type="PANTHER" id="PTHR20835:SF0">
    <property type="entry name" value="E3 UBIQUITIN-PROTEIN LIGASE PPP1R11"/>
    <property type="match status" value="1"/>
</dbReference>
<sequence>MNEQVMRSCPPASAANGSQTVTEAEALDLIPPAGVLHLSGANTPALAEHSATLADEAPRRRIHWDESVVDNEHLNRKKSKICCIFRKQRAFDESSSGESSTSSSSDEYSSDDTAGSGDGACAHHGHHHHHGHRRRRRRRRREPGPNAYEKAPRYGMPAKKQNIDSAPKDEGAAPAEEAPASVE</sequence>
<gene>
    <name evidence="4" type="ORF">THASP1DRAFT_23215</name>
</gene>
<feature type="region of interest" description="Disordered" evidence="3">
    <location>
        <begin position="90"/>
        <end position="183"/>
    </location>
</feature>
<evidence type="ECO:0000256" key="2">
    <source>
        <dbReference type="RuleBase" id="RU367162"/>
    </source>
</evidence>
<feature type="compositionally biased region" description="Low complexity" evidence="3">
    <location>
        <begin position="172"/>
        <end position="183"/>
    </location>
</feature>
<dbReference type="GO" id="GO:0004865">
    <property type="term" value="F:protein serine/threonine phosphatase inhibitor activity"/>
    <property type="evidence" value="ECO:0007669"/>
    <property type="project" value="UniProtKB-UniRule"/>
</dbReference>
<dbReference type="GO" id="GO:0005634">
    <property type="term" value="C:nucleus"/>
    <property type="evidence" value="ECO:0007669"/>
    <property type="project" value="UniProtKB-SubCell"/>
</dbReference>
<dbReference type="STRING" id="78915.A0A4P9XRZ9"/>
<reference evidence="5" key="1">
    <citation type="journal article" date="2018" name="Nat. Microbiol.">
        <title>Leveraging single-cell genomics to expand the fungal tree of life.</title>
        <authorList>
            <person name="Ahrendt S.R."/>
            <person name="Quandt C.A."/>
            <person name="Ciobanu D."/>
            <person name="Clum A."/>
            <person name="Salamov A."/>
            <person name="Andreopoulos B."/>
            <person name="Cheng J.F."/>
            <person name="Woyke T."/>
            <person name="Pelin A."/>
            <person name="Henrissat B."/>
            <person name="Reynolds N.K."/>
            <person name="Benny G.L."/>
            <person name="Smith M.E."/>
            <person name="James T.Y."/>
            <person name="Grigoriev I.V."/>
        </authorList>
    </citation>
    <scope>NUCLEOTIDE SEQUENCE [LARGE SCALE GENOMIC DNA]</scope>
    <source>
        <strain evidence="5">RSA 1356</strain>
    </source>
</reference>
<evidence type="ECO:0000256" key="1">
    <source>
        <dbReference type="ARBA" id="ARBA00005605"/>
    </source>
</evidence>
<protein>
    <recommendedName>
        <fullName evidence="2">Type 1 phosphatases regulator</fullName>
    </recommendedName>
</protein>
<feature type="compositionally biased region" description="Basic residues" evidence="3">
    <location>
        <begin position="123"/>
        <end position="141"/>
    </location>
</feature>
<dbReference type="AlphaFoldDB" id="A0A4P9XRZ9"/>